<proteinExistence type="inferred from homology"/>
<dbReference type="AlphaFoldDB" id="A0A2A4ZAA2"/>
<evidence type="ECO:0000256" key="2">
    <source>
        <dbReference type="ARBA" id="ARBA00022670"/>
    </source>
</evidence>
<dbReference type="GO" id="GO:0016829">
    <property type="term" value="F:lyase activity"/>
    <property type="evidence" value="ECO:0007669"/>
    <property type="project" value="UniProtKB-KW"/>
</dbReference>
<keyword evidence="6" id="KW-0238">DNA-binding</keyword>
<accession>A0A2A4ZAA2</accession>
<comment type="caution">
    <text evidence="9">The sequence shown here is derived from an EMBL/GenBank/DDBJ whole genome shotgun (WGS) entry which is preliminary data.</text>
</comment>
<keyword evidence="5" id="KW-0190">Covalent protein-DNA linkage</keyword>
<dbReference type="GO" id="GO:0003697">
    <property type="term" value="F:single-stranded DNA binding"/>
    <property type="evidence" value="ECO:0007669"/>
    <property type="project" value="InterPro"/>
</dbReference>
<keyword evidence="2 8" id="KW-0645">Protease</keyword>
<keyword evidence="4 8" id="KW-0378">Hydrolase</keyword>
<name>A0A2A4ZAA2_9PROT</name>
<organism evidence="9">
    <name type="scientific">OCS116 cluster bacterium</name>
    <dbReference type="NCBI Taxonomy" id="2030921"/>
    <lineage>
        <taxon>Bacteria</taxon>
        <taxon>Pseudomonadati</taxon>
        <taxon>Pseudomonadota</taxon>
        <taxon>Alphaproteobacteria</taxon>
        <taxon>OCS116 cluster</taxon>
    </lineage>
</organism>
<dbReference type="GO" id="GO:0008233">
    <property type="term" value="F:peptidase activity"/>
    <property type="evidence" value="ECO:0007669"/>
    <property type="project" value="UniProtKB-KW"/>
</dbReference>
<evidence type="ECO:0000256" key="4">
    <source>
        <dbReference type="ARBA" id="ARBA00022801"/>
    </source>
</evidence>
<sequence>MCGRFTLIAEIDYIAELFDSVGSMNISDDYSRPAVEMPARYNIAPSQPVLIIKNQIDVVQSRKNTPNMQLAQWGFIADWMREPPRSLIINARSETVLVKPMFRGAIEQNRCIIPATGWYEWKTIKGVKQPFYMRRDMSKTNNSLLAFAGVYSRFMAADGSEIDTIAIMTKPSVGMLKQVHGRMPCLLPQEAYKDWLDGWNIRGRTAVELFDDAEVDSLKMHAVSRDVGNSRIDRAHFIDEIEVEGAVVKMPEPKAQLSLF</sequence>
<gene>
    <name evidence="9" type="ORF">COB13_02190</name>
</gene>
<dbReference type="InterPro" id="IPR003738">
    <property type="entry name" value="SRAP"/>
</dbReference>
<reference evidence="9" key="2">
    <citation type="journal article" date="2018" name="ISME J.">
        <title>A dynamic microbial community with high functional redundancy inhabits the cold, oxic subseafloor aquifer.</title>
        <authorList>
            <person name="Tully B.J."/>
            <person name="Wheat C.G."/>
            <person name="Glazer B.T."/>
            <person name="Huber J.A."/>
        </authorList>
    </citation>
    <scope>NUCLEOTIDE SEQUENCE</scope>
    <source>
        <strain evidence="9">NORP83</strain>
    </source>
</reference>
<dbReference type="PANTHER" id="PTHR13604">
    <property type="entry name" value="DC12-RELATED"/>
    <property type="match status" value="1"/>
</dbReference>
<dbReference type="EC" id="3.4.-.-" evidence="8"/>
<dbReference type="EMBL" id="NVUS01000002">
    <property type="protein sequence ID" value="PCJ03456.1"/>
    <property type="molecule type" value="Genomic_DNA"/>
</dbReference>
<dbReference type="PANTHER" id="PTHR13604:SF0">
    <property type="entry name" value="ABASIC SITE PROCESSING PROTEIN HMCES"/>
    <property type="match status" value="1"/>
</dbReference>
<evidence type="ECO:0000256" key="1">
    <source>
        <dbReference type="ARBA" id="ARBA00008136"/>
    </source>
</evidence>
<evidence type="ECO:0000256" key="7">
    <source>
        <dbReference type="ARBA" id="ARBA00023239"/>
    </source>
</evidence>
<comment type="similarity">
    <text evidence="1 8">Belongs to the SOS response-associated peptidase family.</text>
</comment>
<evidence type="ECO:0000256" key="3">
    <source>
        <dbReference type="ARBA" id="ARBA00022763"/>
    </source>
</evidence>
<evidence type="ECO:0000313" key="9">
    <source>
        <dbReference type="EMBL" id="PCJ03456.1"/>
    </source>
</evidence>
<dbReference type="SUPFAM" id="SSF143081">
    <property type="entry name" value="BB1717-like"/>
    <property type="match status" value="1"/>
</dbReference>
<dbReference type="Pfam" id="PF02586">
    <property type="entry name" value="SRAP"/>
    <property type="match status" value="1"/>
</dbReference>
<evidence type="ECO:0000256" key="6">
    <source>
        <dbReference type="ARBA" id="ARBA00023125"/>
    </source>
</evidence>
<protein>
    <recommendedName>
        <fullName evidence="8">Abasic site processing protein</fullName>
        <ecNumber evidence="8">3.4.-.-</ecNumber>
    </recommendedName>
</protein>
<dbReference type="InterPro" id="IPR036590">
    <property type="entry name" value="SRAP-like"/>
</dbReference>
<keyword evidence="3" id="KW-0227">DNA damage</keyword>
<evidence type="ECO:0000256" key="8">
    <source>
        <dbReference type="RuleBase" id="RU364100"/>
    </source>
</evidence>
<keyword evidence="7" id="KW-0456">Lyase</keyword>
<evidence type="ECO:0000256" key="5">
    <source>
        <dbReference type="ARBA" id="ARBA00023124"/>
    </source>
</evidence>
<reference key="1">
    <citation type="submission" date="2017-08" db="EMBL/GenBank/DDBJ databases">
        <title>A dynamic microbial community with high functional redundancy inhabits the cold, oxic subseafloor aquifer.</title>
        <authorList>
            <person name="Tully B.J."/>
            <person name="Wheat C.G."/>
            <person name="Glazer B.T."/>
            <person name="Huber J.A."/>
        </authorList>
    </citation>
    <scope>NUCLEOTIDE SEQUENCE [LARGE SCALE GENOMIC DNA]</scope>
</reference>
<dbReference type="Gene3D" id="3.90.1680.10">
    <property type="entry name" value="SOS response associated peptidase-like"/>
    <property type="match status" value="1"/>
</dbReference>
<dbReference type="GO" id="GO:0006508">
    <property type="term" value="P:proteolysis"/>
    <property type="evidence" value="ECO:0007669"/>
    <property type="project" value="UniProtKB-KW"/>
</dbReference>
<dbReference type="GO" id="GO:0106300">
    <property type="term" value="P:protein-DNA covalent cross-linking repair"/>
    <property type="evidence" value="ECO:0007669"/>
    <property type="project" value="InterPro"/>
</dbReference>